<dbReference type="SUPFAM" id="SSF75169">
    <property type="entry name" value="DsrEFH-like"/>
    <property type="match status" value="1"/>
</dbReference>
<dbReference type="InterPro" id="IPR027396">
    <property type="entry name" value="DsrEFH-like"/>
</dbReference>
<protein>
    <recommendedName>
        <fullName evidence="2">UPF0033 domain-containing protein</fullName>
    </recommendedName>
</protein>
<dbReference type="PANTHER" id="PTHR33279">
    <property type="entry name" value="SULFUR CARRIER PROTEIN YEDF-RELATED"/>
    <property type="match status" value="1"/>
</dbReference>
<dbReference type="Pfam" id="PF02635">
    <property type="entry name" value="DsrE"/>
    <property type="match status" value="1"/>
</dbReference>
<organism evidence="3 4">
    <name type="scientific">Candidatus Raymondbacteria bacterium RIFOXYD12_FULL_49_13</name>
    <dbReference type="NCBI Taxonomy" id="1817890"/>
    <lineage>
        <taxon>Bacteria</taxon>
        <taxon>Raymondiibacteriota</taxon>
    </lineage>
</organism>
<dbReference type="NCBIfam" id="TIGR03527">
    <property type="entry name" value="selenium_YedF"/>
    <property type="match status" value="1"/>
</dbReference>
<dbReference type="InterPro" id="IPR036868">
    <property type="entry name" value="TusA-like_sf"/>
</dbReference>
<dbReference type="SUPFAM" id="SSF64307">
    <property type="entry name" value="SirA-like"/>
    <property type="match status" value="1"/>
</dbReference>
<dbReference type="InterPro" id="IPR019870">
    <property type="entry name" value="Se_metab_YedF"/>
</dbReference>
<dbReference type="Pfam" id="PF01206">
    <property type="entry name" value="TusA"/>
    <property type="match status" value="1"/>
</dbReference>
<dbReference type="EMBL" id="MFYX01000139">
    <property type="protein sequence ID" value="OGK00881.1"/>
    <property type="molecule type" value="Genomic_DNA"/>
</dbReference>
<dbReference type="AlphaFoldDB" id="A0A1F7F2L6"/>
<dbReference type="Proteomes" id="UP000179243">
    <property type="component" value="Unassembled WGS sequence"/>
</dbReference>
<reference evidence="3 4" key="1">
    <citation type="journal article" date="2016" name="Nat. Commun.">
        <title>Thousands of microbial genomes shed light on interconnected biogeochemical processes in an aquifer system.</title>
        <authorList>
            <person name="Anantharaman K."/>
            <person name="Brown C.T."/>
            <person name="Hug L.A."/>
            <person name="Sharon I."/>
            <person name="Castelle C.J."/>
            <person name="Probst A.J."/>
            <person name="Thomas B.C."/>
            <person name="Singh A."/>
            <person name="Wilkins M.J."/>
            <person name="Karaoz U."/>
            <person name="Brodie E.L."/>
            <person name="Williams K.H."/>
            <person name="Hubbard S.S."/>
            <person name="Banfield J.F."/>
        </authorList>
    </citation>
    <scope>NUCLEOTIDE SEQUENCE [LARGE SCALE GENOMIC DNA]</scope>
</reference>
<name>A0A1F7F2L6_UNCRA</name>
<evidence type="ECO:0000256" key="1">
    <source>
        <dbReference type="ARBA" id="ARBA00008984"/>
    </source>
</evidence>
<dbReference type="PROSITE" id="PS01148">
    <property type="entry name" value="UPF0033"/>
    <property type="match status" value="1"/>
</dbReference>
<evidence type="ECO:0000313" key="3">
    <source>
        <dbReference type="EMBL" id="OGK00881.1"/>
    </source>
</evidence>
<comment type="similarity">
    <text evidence="1">Belongs to the sulfur carrier protein TusA family.</text>
</comment>
<gene>
    <name evidence="3" type="ORF">A2519_07690</name>
</gene>
<dbReference type="InterPro" id="IPR003787">
    <property type="entry name" value="Sulphur_relay_DsrE/F-like"/>
</dbReference>
<dbReference type="PANTHER" id="PTHR33279:SF6">
    <property type="entry name" value="SULFUR CARRIER PROTEIN YEDF-RELATED"/>
    <property type="match status" value="1"/>
</dbReference>
<evidence type="ECO:0000313" key="4">
    <source>
        <dbReference type="Proteomes" id="UP000179243"/>
    </source>
</evidence>
<evidence type="ECO:0000259" key="2">
    <source>
        <dbReference type="PROSITE" id="PS01148"/>
    </source>
</evidence>
<feature type="domain" description="UPF0033" evidence="2">
    <location>
        <begin position="4"/>
        <end position="28"/>
    </location>
</feature>
<comment type="caution">
    <text evidence="3">The sequence shown here is derived from an EMBL/GenBank/DDBJ whole genome shotgun (WGS) entry which is preliminary data.</text>
</comment>
<proteinExistence type="inferred from homology"/>
<accession>A0A1F7F2L6</accession>
<dbReference type="InterPro" id="IPR001455">
    <property type="entry name" value="TusA-like"/>
</dbReference>
<sequence>MKTVDARGLLCPKPLILTKKEFSGLTPGEELTILIDNETSKSNVERFLTDNGAAVTVTSENGLFTLKAVKKTLALAHPDAESYCTAIQPANPHVICIKADTMGHGEEDLGRILIKAFINTIKEASPLPGSIVFYNKGIFLALTDSPVINALVDLQEKKVKILVCGTCLDYYGKKAELGAGIVSNMYDITQSLTSAGHIVCP</sequence>
<dbReference type="Gene3D" id="3.30.110.40">
    <property type="entry name" value="TusA-like domain"/>
    <property type="match status" value="1"/>
</dbReference>